<dbReference type="Proteomes" id="UP000294801">
    <property type="component" value="Unassembled WGS sequence"/>
</dbReference>
<name>A0ABY2CU04_GULMO</name>
<comment type="caution">
    <text evidence="1">The sequence shown here is derived from an EMBL/GenBank/DDBJ whole genome shotgun (WGS) entry which is preliminary data.</text>
</comment>
<dbReference type="EMBL" id="SMDA01000009">
    <property type="protein sequence ID" value="TCW29529.1"/>
    <property type="molecule type" value="Genomic_DNA"/>
</dbReference>
<protein>
    <submittedName>
        <fullName evidence="1">Uncharacterized protein</fullName>
    </submittedName>
</protein>
<evidence type="ECO:0000313" key="2">
    <source>
        <dbReference type="Proteomes" id="UP000294801"/>
    </source>
</evidence>
<evidence type="ECO:0000313" key="1">
    <source>
        <dbReference type="EMBL" id="TCW29529.1"/>
    </source>
</evidence>
<dbReference type="RefSeq" id="WP_132098814.1">
    <property type="nucleotide sequence ID" value="NZ_SMDA01000009.1"/>
</dbReference>
<proteinExistence type="predicted"/>
<organism evidence="1 2">
    <name type="scientific">Gulbenkiania mobilis</name>
    <dbReference type="NCBI Taxonomy" id="397457"/>
    <lineage>
        <taxon>Bacteria</taxon>
        <taxon>Pseudomonadati</taxon>
        <taxon>Pseudomonadota</taxon>
        <taxon>Betaproteobacteria</taxon>
        <taxon>Neisseriales</taxon>
        <taxon>Chromobacteriaceae</taxon>
        <taxon>Gulbenkiania</taxon>
    </lineage>
</organism>
<keyword evidence="2" id="KW-1185">Reference proteome</keyword>
<reference evidence="1 2" key="1">
    <citation type="submission" date="2019-03" db="EMBL/GenBank/DDBJ databases">
        <title>Genomic Encyclopedia of Type Strains, Phase IV (KMG-IV): sequencing the most valuable type-strain genomes for metagenomic binning, comparative biology and taxonomic classification.</title>
        <authorList>
            <person name="Goeker M."/>
        </authorList>
    </citation>
    <scope>NUCLEOTIDE SEQUENCE [LARGE SCALE GENOMIC DNA]</scope>
    <source>
        <strain evidence="1 2">DSM 18507</strain>
    </source>
</reference>
<gene>
    <name evidence="1" type="ORF">EV669_1091</name>
</gene>
<accession>A0ABY2CU04</accession>
<sequence length="141" mass="15080">MKLDLSRLNVPGVTVCQNAGREHNANAETLTAQGFAADVPVVPVVPVKNGKVRNDARTPSAPPGVSKVTTPAPSLPADLLARANLICQLEQWPEADRLEWLDILRRQIDRDGVPVPELVACLDAHLAVHHGVTPEAIRVAA</sequence>